<evidence type="ECO:0000256" key="2">
    <source>
        <dbReference type="ARBA" id="ARBA00022846"/>
    </source>
</evidence>
<dbReference type="PANTHER" id="PTHR14952:SF9">
    <property type="entry name" value="EF-HAND DOMAIN-CONTAINING PROTEIN"/>
    <property type="match status" value="1"/>
</dbReference>
<evidence type="ECO:0000256" key="1">
    <source>
        <dbReference type="ARBA" id="ARBA00004230"/>
    </source>
</evidence>
<evidence type="ECO:0000313" key="8">
    <source>
        <dbReference type="Proteomes" id="UP000504629"/>
    </source>
</evidence>
<evidence type="ECO:0000256" key="7">
    <source>
        <dbReference type="SAM" id="MobiDB-lite"/>
    </source>
</evidence>
<evidence type="ECO:0000256" key="4">
    <source>
        <dbReference type="ARBA" id="ARBA00023273"/>
    </source>
</evidence>
<comment type="subcellular location">
    <subcellularLocation>
        <location evidence="1">Cell projection</location>
        <location evidence="1">Cilium</location>
        <location evidence="1">Flagellum</location>
    </subcellularLocation>
</comment>
<keyword evidence="2" id="KW-0282">Flagellum</keyword>
<dbReference type="GO" id="GO:0031514">
    <property type="term" value="C:motile cilium"/>
    <property type="evidence" value="ECO:0007669"/>
    <property type="project" value="UniProtKB-SubCell"/>
</dbReference>
<feature type="region of interest" description="Disordered" evidence="7">
    <location>
        <begin position="299"/>
        <end position="319"/>
    </location>
</feature>
<feature type="coiled-coil region" evidence="6">
    <location>
        <begin position="385"/>
        <end position="412"/>
    </location>
</feature>
<organism evidence="8 9">
    <name type="scientific">Bombyx mandarina</name>
    <name type="common">Wild silk moth</name>
    <name type="synonym">Wild silkworm</name>
    <dbReference type="NCBI Taxonomy" id="7092"/>
    <lineage>
        <taxon>Eukaryota</taxon>
        <taxon>Metazoa</taxon>
        <taxon>Ecdysozoa</taxon>
        <taxon>Arthropoda</taxon>
        <taxon>Hexapoda</taxon>
        <taxon>Insecta</taxon>
        <taxon>Pterygota</taxon>
        <taxon>Neoptera</taxon>
        <taxon>Endopterygota</taxon>
        <taxon>Lepidoptera</taxon>
        <taxon>Glossata</taxon>
        <taxon>Ditrysia</taxon>
        <taxon>Bombycoidea</taxon>
        <taxon>Bombycidae</taxon>
        <taxon>Bombycinae</taxon>
        <taxon>Bombyx</taxon>
    </lineage>
</organism>
<dbReference type="RefSeq" id="XP_028031718.1">
    <property type="nucleotide sequence ID" value="XM_028175917.1"/>
</dbReference>
<feature type="region of interest" description="Disordered" evidence="7">
    <location>
        <begin position="195"/>
        <end position="225"/>
    </location>
</feature>
<feature type="compositionally biased region" description="Basic and acidic residues" evidence="7">
    <location>
        <begin position="306"/>
        <end position="318"/>
    </location>
</feature>
<name>A0A6J2JR04_BOMMA</name>
<dbReference type="Gene3D" id="1.20.890.10">
    <property type="entry name" value="cAMP-dependent protein kinase regulatory subunit, dimerization-anchoring domain"/>
    <property type="match status" value="1"/>
</dbReference>
<dbReference type="AlphaFoldDB" id="A0A6J2JR04"/>
<gene>
    <name evidence="9" type="primary">LOC114244188</name>
</gene>
<evidence type="ECO:0000256" key="3">
    <source>
        <dbReference type="ARBA" id="ARBA00023069"/>
    </source>
</evidence>
<dbReference type="Proteomes" id="UP000504629">
    <property type="component" value="Unplaced"/>
</dbReference>
<evidence type="ECO:0000256" key="6">
    <source>
        <dbReference type="SAM" id="Coils"/>
    </source>
</evidence>
<dbReference type="PANTHER" id="PTHR14952">
    <property type="entry name" value="ROPPORIN-1-LIKE PROTEIN"/>
    <property type="match status" value="1"/>
</dbReference>
<reference evidence="9" key="1">
    <citation type="submission" date="2025-08" db="UniProtKB">
        <authorList>
            <consortium name="RefSeq"/>
        </authorList>
    </citation>
    <scope>IDENTIFICATION</scope>
    <source>
        <tissue evidence="9">Silk gland</tissue>
    </source>
</reference>
<dbReference type="OrthoDB" id="10067602at2759"/>
<protein>
    <submittedName>
        <fullName evidence="9">Uncharacterized protein LOC114244188</fullName>
    </submittedName>
</protein>
<accession>A0A6J2JR04</accession>
<feature type="compositionally biased region" description="Acidic residues" evidence="7">
    <location>
        <begin position="200"/>
        <end position="225"/>
    </location>
</feature>
<keyword evidence="3" id="KW-0969">Cilium</keyword>
<sequence length="575" mass="65916">MPELVEQMYCSEQIVIPPKFPYILKRYCKAAIKTQPYDLLRWSYEYFNALAQHRPPPVKLRLEYPVFTTEGGLTRGCLKVLSNQLSTMNELSLNVVETAWQGFCLDPQELARILCLCEVHKRKESVPYLHFMAVAGGLLTKSLTNTMVLLCEALTKEPDGASAAIPVKDFILMYKFLAAIDASRDVKYYNGYREGHVPESDIEPEEETQNFEEEEEEDGVSDDYWPDEKNLQMLPLINDKVSRTTRLSLKLNMPIIGKIERSPSVERAETIERENYMRERKGRPVPNEDIEKKLREMSSAKLNQDAQKEDTQKQKDTIPESNELKVIVIDEEGNEIPFEIYGEPNVEPIDSDEDIAEEILDEQPTEEEPKESENDKIALFVAESYQAREERLQDLERTFDEIKAIVARFKAANYDLGMVAGRQMSTTSGEFIVQHVEKEIMEYIDEQIAVLPDPDLKKKKAKPEEVEMLRGLLDAFIDETMEILAPEVEEAEEEEQPVPEVIVVYAVPGIGGPVDEATINDFIDYALDVSKVQNDLFMPRNVRHFLCPPLEKFKDMKYDTKSEKEEIPTGGVFTD</sequence>
<proteinExistence type="inferred from homology"/>
<keyword evidence="8" id="KW-1185">Reference proteome</keyword>
<comment type="similarity">
    <text evidence="5">Belongs to the ropporin family.</text>
</comment>
<keyword evidence="6" id="KW-0175">Coiled coil</keyword>
<dbReference type="GeneID" id="114244188"/>
<dbReference type="KEGG" id="bman:114244188"/>
<evidence type="ECO:0000313" key="9">
    <source>
        <dbReference type="RefSeq" id="XP_028031718.1"/>
    </source>
</evidence>
<dbReference type="SUPFAM" id="SSF47391">
    <property type="entry name" value="Dimerization-anchoring domain of cAMP-dependent PK regulatory subunit"/>
    <property type="match status" value="1"/>
</dbReference>
<evidence type="ECO:0000256" key="5">
    <source>
        <dbReference type="ARBA" id="ARBA00035651"/>
    </source>
</evidence>
<keyword evidence="4" id="KW-0966">Cell projection</keyword>